<evidence type="ECO:0008006" key="3">
    <source>
        <dbReference type="Google" id="ProtNLM"/>
    </source>
</evidence>
<gene>
    <name evidence="1" type="ORF">FDP25_00985</name>
</gene>
<keyword evidence="2" id="KW-1185">Reference proteome</keyword>
<reference evidence="1 2" key="1">
    <citation type="submission" date="2019-05" db="EMBL/GenBank/DDBJ databases">
        <title>Roseovarius bejariae sp. nov., a moderately halophylic bacterium isolated from a saline soil in Rambla Salada (Murcia).</title>
        <authorList>
            <person name="Castro D.J."/>
            <person name="Gomez-Altuve A."/>
            <person name="Reina J.C."/>
            <person name="Rodriguez M."/>
            <person name="Sampedro I."/>
            <person name="Llamas I."/>
            <person name="Martinez-Checa F."/>
        </authorList>
    </citation>
    <scope>NUCLEOTIDE SEQUENCE [LARGE SCALE GENOMIC DNA]</scope>
    <source>
        <strain evidence="1 2">A21</strain>
    </source>
</reference>
<dbReference type="EMBL" id="SZWE01000001">
    <property type="protein sequence ID" value="MRU13998.1"/>
    <property type="molecule type" value="Genomic_DNA"/>
</dbReference>
<organism evidence="1 2">
    <name type="scientific">Roseovarius bejariae</name>
    <dbReference type="NCBI Taxonomy" id="2576383"/>
    <lineage>
        <taxon>Bacteria</taxon>
        <taxon>Pseudomonadati</taxon>
        <taxon>Pseudomonadota</taxon>
        <taxon>Alphaproteobacteria</taxon>
        <taxon>Rhodobacterales</taxon>
        <taxon>Roseobacteraceae</taxon>
        <taxon>Roseovarius</taxon>
    </lineage>
</organism>
<dbReference type="RefSeq" id="WP_154148320.1">
    <property type="nucleotide sequence ID" value="NZ_SZWE01000001.1"/>
</dbReference>
<comment type="caution">
    <text evidence="1">The sequence shown here is derived from an EMBL/GenBank/DDBJ whole genome shotgun (WGS) entry which is preliminary data.</text>
</comment>
<dbReference type="AlphaFoldDB" id="A0A844CYT2"/>
<evidence type="ECO:0000313" key="2">
    <source>
        <dbReference type="Proteomes" id="UP000564704"/>
    </source>
</evidence>
<accession>A0A844CYT2</accession>
<evidence type="ECO:0000313" key="1">
    <source>
        <dbReference type="EMBL" id="MRU13998.1"/>
    </source>
</evidence>
<dbReference type="Proteomes" id="UP000564704">
    <property type="component" value="Unassembled WGS sequence"/>
</dbReference>
<dbReference type="OrthoDB" id="7540582at2"/>
<dbReference type="InterPro" id="IPR027417">
    <property type="entry name" value="P-loop_NTPase"/>
</dbReference>
<dbReference type="SUPFAM" id="SSF52540">
    <property type="entry name" value="P-loop containing nucleoside triphosphate hydrolases"/>
    <property type="match status" value="1"/>
</dbReference>
<name>A0A844CYT2_9RHOB</name>
<sequence>MQYIYHLGVHKTASSLLQRNLVENLDELRAQGVYYVNAEFPWAIKRQRNIIRQLHAPDGTSPGLPRRLNRRIANAAEQAGARIVLQSDSASIGPAMHEALANGVAHPGFYPQAEQCLHTLTVDRPPEDVRVLLYSRTPETYLTSLYSEMIREGWSNVDIDTFCQTLDLASLDFDTLKTRIEGMRPEFHVVMRQYERIKLGADTFISTFMRDIGLDAKYIQPVLPPHQPDLDAAQAEALRHVSFGDTSRNPRHVKRLRNRILKQAPNPADPLALPDWVHEALHAPAAPGYRAHAAS</sequence>
<protein>
    <recommendedName>
        <fullName evidence="3">Sulfotransferase family protein</fullName>
    </recommendedName>
</protein>
<proteinExistence type="predicted"/>